<dbReference type="Proteomes" id="UP001343257">
    <property type="component" value="Unassembled WGS sequence"/>
</dbReference>
<name>A0ABU6Q0W5_9BACL</name>
<dbReference type="SUPFAM" id="SSF46955">
    <property type="entry name" value="Putative DNA-binding domain"/>
    <property type="match status" value="1"/>
</dbReference>
<evidence type="ECO:0000259" key="4">
    <source>
        <dbReference type="PROSITE" id="PS50937"/>
    </source>
</evidence>
<evidence type="ECO:0000313" key="7">
    <source>
        <dbReference type="Proteomes" id="UP001343257"/>
    </source>
</evidence>
<dbReference type="RefSeq" id="WP_328282197.1">
    <property type="nucleotide sequence ID" value="NZ_JARTLD010000079.1"/>
</dbReference>
<evidence type="ECO:0000256" key="3">
    <source>
        <dbReference type="ARBA" id="ARBA00023163"/>
    </source>
</evidence>
<dbReference type="PROSITE" id="PS50937">
    <property type="entry name" value="HTH_MERR_2"/>
    <property type="match status" value="1"/>
</dbReference>
<protein>
    <submittedName>
        <fullName evidence="6">MerR family transcriptional regulator</fullName>
    </submittedName>
</protein>
<dbReference type="InterPro" id="IPR036594">
    <property type="entry name" value="Meth_synthase_dom"/>
</dbReference>
<dbReference type="InterPro" id="IPR036724">
    <property type="entry name" value="Cobalamin-bd_sf"/>
</dbReference>
<evidence type="ECO:0000259" key="5">
    <source>
        <dbReference type="PROSITE" id="PS51332"/>
    </source>
</evidence>
<dbReference type="CDD" id="cd02065">
    <property type="entry name" value="B12-binding_like"/>
    <property type="match status" value="1"/>
</dbReference>
<dbReference type="EMBL" id="JARTLD010000079">
    <property type="protein sequence ID" value="MED5020770.1"/>
    <property type="molecule type" value="Genomic_DNA"/>
</dbReference>
<gene>
    <name evidence="6" type="ORF">P9847_26265</name>
</gene>
<dbReference type="InterPro" id="IPR009061">
    <property type="entry name" value="DNA-bd_dom_put_sf"/>
</dbReference>
<keyword evidence="2" id="KW-0238">DNA-binding</keyword>
<dbReference type="Pfam" id="PF02607">
    <property type="entry name" value="B12-binding_2"/>
    <property type="match status" value="1"/>
</dbReference>
<evidence type="ECO:0000313" key="6">
    <source>
        <dbReference type="EMBL" id="MED5020770.1"/>
    </source>
</evidence>
<dbReference type="Pfam" id="PF02310">
    <property type="entry name" value="B12-binding"/>
    <property type="match status" value="1"/>
</dbReference>
<dbReference type="Gene3D" id="1.10.1240.10">
    <property type="entry name" value="Methionine synthase domain"/>
    <property type="match status" value="1"/>
</dbReference>
<sequence length="304" mass="35588">MNIVYSIKQVSEMLDIPTVTLRAWENRYEAVTPVRTESGYRVYSDENINDLRWLKEQVEEKHMSISQAVLLLKEHKREKRQVHVFSEPPTGSSKEAYSKMSDQIYRTLFQFQAERANGLIDFGFSMYGYDAMFYHVLVPVLIRVGDAWEAGRATVAQEHFMTSLISQRFYQFFHLFPIYPKLPKVLSFCPEGEHHQVGLMLFSLFLRKNGVEVLYLGANTPLDGVLELIGEQHVQLICISTMSVNLVRETDEFVALIAARYPEINFILGGKGYERAEQLRYPDWVMKEPTDKWQEWFERSPYFR</sequence>
<keyword evidence="7" id="KW-1185">Reference proteome</keyword>
<feature type="domain" description="HTH merR-type" evidence="4">
    <location>
        <begin position="4"/>
        <end position="74"/>
    </location>
</feature>
<feature type="domain" description="B12-binding" evidence="5">
    <location>
        <begin position="182"/>
        <end position="304"/>
    </location>
</feature>
<dbReference type="InterPro" id="IPR003759">
    <property type="entry name" value="Cbl-bd_cap"/>
</dbReference>
<organism evidence="6 7">
    <name type="scientific">Paenibacillus chibensis</name>
    <dbReference type="NCBI Taxonomy" id="59846"/>
    <lineage>
        <taxon>Bacteria</taxon>
        <taxon>Bacillati</taxon>
        <taxon>Bacillota</taxon>
        <taxon>Bacilli</taxon>
        <taxon>Bacillales</taxon>
        <taxon>Paenibacillaceae</taxon>
        <taxon>Paenibacillus</taxon>
    </lineage>
</organism>
<dbReference type="InterPro" id="IPR000551">
    <property type="entry name" value="MerR-type_HTH_dom"/>
</dbReference>
<dbReference type="Pfam" id="PF13411">
    <property type="entry name" value="MerR_1"/>
    <property type="match status" value="1"/>
</dbReference>
<dbReference type="PANTHER" id="PTHR30204">
    <property type="entry name" value="REDOX-CYCLING DRUG-SENSING TRANSCRIPTIONAL ACTIVATOR SOXR"/>
    <property type="match status" value="1"/>
</dbReference>
<dbReference type="Gene3D" id="3.40.50.280">
    <property type="entry name" value="Cobalamin-binding domain"/>
    <property type="match status" value="1"/>
</dbReference>
<dbReference type="SMART" id="SM00422">
    <property type="entry name" value="HTH_MERR"/>
    <property type="match status" value="1"/>
</dbReference>
<reference evidence="6 7" key="1">
    <citation type="submission" date="2023-03" db="EMBL/GenBank/DDBJ databases">
        <title>Bacillus Genome Sequencing.</title>
        <authorList>
            <person name="Dunlap C."/>
        </authorList>
    </citation>
    <scope>NUCLEOTIDE SEQUENCE [LARGE SCALE GENOMIC DNA]</scope>
    <source>
        <strain evidence="6 7">NRS-52</strain>
    </source>
</reference>
<evidence type="ECO:0000256" key="1">
    <source>
        <dbReference type="ARBA" id="ARBA00023015"/>
    </source>
</evidence>
<comment type="caution">
    <text evidence="6">The sequence shown here is derived from an EMBL/GenBank/DDBJ whole genome shotgun (WGS) entry which is preliminary data.</text>
</comment>
<dbReference type="InterPro" id="IPR047057">
    <property type="entry name" value="MerR_fam"/>
</dbReference>
<keyword evidence="1" id="KW-0805">Transcription regulation</keyword>
<proteinExistence type="predicted"/>
<dbReference type="InterPro" id="IPR006158">
    <property type="entry name" value="Cobalamin-bd"/>
</dbReference>
<keyword evidence="3" id="KW-0804">Transcription</keyword>
<dbReference type="PROSITE" id="PS51332">
    <property type="entry name" value="B12_BINDING"/>
    <property type="match status" value="1"/>
</dbReference>
<dbReference type="PANTHER" id="PTHR30204:SF67">
    <property type="entry name" value="HTH-TYPE TRANSCRIPTIONAL REGULATOR MLRA-RELATED"/>
    <property type="match status" value="1"/>
</dbReference>
<dbReference type="Gene3D" id="1.10.1660.10">
    <property type="match status" value="1"/>
</dbReference>
<evidence type="ECO:0000256" key="2">
    <source>
        <dbReference type="ARBA" id="ARBA00023125"/>
    </source>
</evidence>
<dbReference type="SUPFAM" id="SSF52242">
    <property type="entry name" value="Cobalamin (vitamin B12)-binding domain"/>
    <property type="match status" value="1"/>
</dbReference>
<accession>A0ABU6Q0W5</accession>